<dbReference type="Proteomes" id="UP001215231">
    <property type="component" value="Chromosome"/>
</dbReference>
<protein>
    <submittedName>
        <fullName evidence="1">Uncharacterized protein</fullName>
    </submittedName>
</protein>
<organism evidence="1 2">
    <name type="scientific">Thalassomonas haliotis</name>
    <dbReference type="NCBI Taxonomy" id="485448"/>
    <lineage>
        <taxon>Bacteria</taxon>
        <taxon>Pseudomonadati</taxon>
        <taxon>Pseudomonadota</taxon>
        <taxon>Gammaproteobacteria</taxon>
        <taxon>Alteromonadales</taxon>
        <taxon>Colwelliaceae</taxon>
        <taxon>Thalassomonas</taxon>
    </lineage>
</organism>
<proteinExistence type="predicted"/>
<name>A0ABY7VB52_9GAMM</name>
<sequence length="177" mass="20125">MKLFIRQSFTQADKSQSNVIQGVIDLIKALFPQTNFLTGEHASCSASFIENFEATTGLIFTPKAFRNYRLGLINEADALLFIRTSMSESGSFELSYNLHTDNPKPVFYAHWRYAPIKTTLLKELDQEFPVRYCEFVRPEELSEDFAAFVKKYQLSGKDPMSTDMPAEQDGVLIAETV</sequence>
<dbReference type="EMBL" id="CP059693">
    <property type="protein sequence ID" value="WDE10530.1"/>
    <property type="molecule type" value="Genomic_DNA"/>
</dbReference>
<gene>
    <name evidence="1" type="ORF">H3N35_20020</name>
</gene>
<evidence type="ECO:0000313" key="2">
    <source>
        <dbReference type="Proteomes" id="UP001215231"/>
    </source>
</evidence>
<keyword evidence="2" id="KW-1185">Reference proteome</keyword>
<evidence type="ECO:0000313" key="1">
    <source>
        <dbReference type="EMBL" id="WDE10530.1"/>
    </source>
</evidence>
<reference evidence="1 2" key="1">
    <citation type="journal article" date="2022" name="Mar. Drugs">
        <title>Bioassay-Guided Fractionation Leads to the Detection of Cholic Acid Generated by the Rare Thalassomonas sp.</title>
        <authorList>
            <person name="Pheiffer F."/>
            <person name="Schneider Y.K."/>
            <person name="Hansen E.H."/>
            <person name="Andersen J.H."/>
            <person name="Isaksson J."/>
            <person name="Busche T."/>
            <person name="R C."/>
            <person name="Kalinowski J."/>
            <person name="Zyl L.V."/>
            <person name="Trindade M."/>
        </authorList>
    </citation>
    <scope>NUCLEOTIDE SEQUENCE [LARGE SCALE GENOMIC DNA]</scope>
    <source>
        <strain evidence="1 2">A5K-61T</strain>
    </source>
</reference>
<dbReference type="RefSeq" id="WP_274050569.1">
    <property type="nucleotide sequence ID" value="NZ_CP059693.1"/>
</dbReference>
<accession>A0ABY7VB52</accession>